<evidence type="ECO:0000313" key="1">
    <source>
        <dbReference type="EMBL" id="MBB3937937.1"/>
    </source>
</evidence>
<name>A0A7W6FXB3_9HYPH</name>
<comment type="caution">
    <text evidence="1">The sequence shown here is derived from an EMBL/GenBank/DDBJ whole genome shotgun (WGS) entry which is preliminary data.</text>
</comment>
<dbReference type="RefSeq" id="WP_090966150.1">
    <property type="nucleotide sequence ID" value="NZ_FOOA01000025.1"/>
</dbReference>
<accession>A0A7W6FXB3</accession>
<dbReference type="OrthoDB" id="9871093at2"/>
<protein>
    <submittedName>
        <fullName evidence="1">Uncharacterized protein</fullName>
    </submittedName>
</protein>
<organism evidence="1 2">
    <name type="scientific">Aureimonas phyllosphaerae</name>
    <dbReference type="NCBI Taxonomy" id="1166078"/>
    <lineage>
        <taxon>Bacteria</taxon>
        <taxon>Pseudomonadati</taxon>
        <taxon>Pseudomonadota</taxon>
        <taxon>Alphaproteobacteria</taxon>
        <taxon>Hyphomicrobiales</taxon>
        <taxon>Aurantimonadaceae</taxon>
        <taxon>Aureimonas</taxon>
    </lineage>
</organism>
<gene>
    <name evidence="1" type="ORF">GGR05_004106</name>
</gene>
<dbReference type="EMBL" id="JACIDO010000013">
    <property type="protein sequence ID" value="MBB3937937.1"/>
    <property type="molecule type" value="Genomic_DNA"/>
</dbReference>
<reference evidence="1 2" key="1">
    <citation type="submission" date="2020-08" db="EMBL/GenBank/DDBJ databases">
        <title>Genomic Encyclopedia of Type Strains, Phase IV (KMG-IV): sequencing the most valuable type-strain genomes for metagenomic binning, comparative biology and taxonomic classification.</title>
        <authorList>
            <person name="Goeker M."/>
        </authorList>
    </citation>
    <scope>NUCLEOTIDE SEQUENCE [LARGE SCALE GENOMIC DNA]</scope>
    <source>
        <strain evidence="1 2">DSM 25024</strain>
    </source>
</reference>
<dbReference type="Proteomes" id="UP000531216">
    <property type="component" value="Unassembled WGS sequence"/>
</dbReference>
<evidence type="ECO:0000313" key="2">
    <source>
        <dbReference type="Proteomes" id="UP000531216"/>
    </source>
</evidence>
<proteinExistence type="predicted"/>
<dbReference type="AlphaFoldDB" id="A0A7W6FXB3"/>
<sequence length="60" mass="6586">MADAAQPYDPAMSYRARVSRVLTVGSFKYLPRDLTEFTGEMLNAIIAEHGEDAIVSAKPI</sequence>
<keyword evidence="2" id="KW-1185">Reference proteome</keyword>